<dbReference type="OrthoDB" id="5616543at2"/>
<organism evidence="1 2">
    <name type="scientific">Cocleimonas flava</name>
    <dbReference type="NCBI Taxonomy" id="634765"/>
    <lineage>
        <taxon>Bacteria</taxon>
        <taxon>Pseudomonadati</taxon>
        <taxon>Pseudomonadota</taxon>
        <taxon>Gammaproteobacteria</taxon>
        <taxon>Thiotrichales</taxon>
        <taxon>Thiotrichaceae</taxon>
        <taxon>Cocleimonas</taxon>
    </lineage>
</organism>
<proteinExistence type="predicted"/>
<gene>
    <name evidence="1" type="ORF">EV695_2043</name>
</gene>
<name>A0A4R1F4H2_9GAMM</name>
<comment type="caution">
    <text evidence="1">The sequence shown here is derived from an EMBL/GenBank/DDBJ whole genome shotgun (WGS) entry which is preliminary data.</text>
</comment>
<sequence>MSFWVLAFFLLAQTVTLWHAEIHSFHEHEELCQTFDNLEKQSVIVDTSSTQIEVIPPLGDYLVIFPCHLVQVSISAYDSRAPPI</sequence>
<dbReference type="AlphaFoldDB" id="A0A4R1F4H2"/>
<dbReference type="Proteomes" id="UP000294887">
    <property type="component" value="Unassembled WGS sequence"/>
</dbReference>
<dbReference type="RefSeq" id="WP_131905799.1">
    <property type="nucleotide sequence ID" value="NZ_BAAAFU010000004.1"/>
</dbReference>
<evidence type="ECO:0000313" key="2">
    <source>
        <dbReference type="Proteomes" id="UP000294887"/>
    </source>
</evidence>
<accession>A0A4R1F4H2</accession>
<protein>
    <submittedName>
        <fullName evidence="1">Uncharacterized protein</fullName>
    </submittedName>
</protein>
<dbReference type="EMBL" id="SMFQ01000003">
    <property type="protein sequence ID" value="TCJ87532.1"/>
    <property type="molecule type" value="Genomic_DNA"/>
</dbReference>
<keyword evidence="2" id="KW-1185">Reference proteome</keyword>
<reference evidence="1 2" key="1">
    <citation type="submission" date="2019-03" db="EMBL/GenBank/DDBJ databases">
        <title>Genomic Encyclopedia of Type Strains, Phase IV (KMG-IV): sequencing the most valuable type-strain genomes for metagenomic binning, comparative biology and taxonomic classification.</title>
        <authorList>
            <person name="Goeker M."/>
        </authorList>
    </citation>
    <scope>NUCLEOTIDE SEQUENCE [LARGE SCALE GENOMIC DNA]</scope>
    <source>
        <strain evidence="1 2">DSM 24830</strain>
    </source>
</reference>
<evidence type="ECO:0000313" key="1">
    <source>
        <dbReference type="EMBL" id="TCJ87532.1"/>
    </source>
</evidence>